<dbReference type="InterPro" id="IPR000640">
    <property type="entry name" value="EFG_V-like"/>
</dbReference>
<dbReference type="RefSeq" id="WP_344811808.1">
    <property type="nucleotide sequence ID" value="NZ_BAAAYX010000004.1"/>
</dbReference>
<dbReference type="InterPro" id="IPR035647">
    <property type="entry name" value="EFG_III/V"/>
</dbReference>
<evidence type="ECO:0000313" key="6">
    <source>
        <dbReference type="EMBL" id="GAA3700187.1"/>
    </source>
</evidence>
<sequence length="659" mass="70146">MPTLNLGVVAHVDAGKTSLTEQLLFHTGVIDRPGRVDDGTTQTDGLALERARGITIRAAVASFRLHDLVVNLIDTPGHPDFIAEVERSLAVLDGAVLVVSATAGVQAQTRVLFRALRRLGLPVIIFVNKIDISRRDPEEVVDQLRRRLVAPLVVLQQVRELGEPSASVAPADPYGWLDALADNDPELLRGYVDDPTSVAAEDLRTSLRRAARSGAVVPVVFGSAVTGTGVPELVRVLPELLPLTTDRSDGPLSGTVFKITTEGGTKISHLRLTSGRLHLRERLRTPAGRRGGKITGIEVYDGGPPRPAESLEAGQIGRVRGPSELRIGDPIGVPDQRRRWTFDRPSLETVITAEPAGEAGALFAALTELAAEDPLIGVRRQGEELRVSLFGEVQKEVIEATLASAYGLRVGFAPTTVVCVERVRGVGEAVEILHDDANPFLAGVGLRVEPAPPGSGTSYRVAGDRLGTMPPAFFRAVAETVPEALAHGPSGWPVPDCVVTLVATGYAPRQSHAHATFDKSMSSTAGDFRHLTPLVLAEALTAAGTVVCEPIQRVRLEIPEDTVPTVLSAVVAADGVPTAPTRAGDLVELEALVPARTLHALTQQLPGLTRGEGVVESAFDHHAPARAAEALRGPRPDPDPYRRRAYLLARAGARHAHRV</sequence>
<organism evidence="6 7">
    <name type="scientific">Microlunatus aurantiacus</name>
    <dbReference type="NCBI Taxonomy" id="446786"/>
    <lineage>
        <taxon>Bacteria</taxon>
        <taxon>Bacillati</taxon>
        <taxon>Actinomycetota</taxon>
        <taxon>Actinomycetes</taxon>
        <taxon>Propionibacteriales</taxon>
        <taxon>Propionibacteriaceae</taxon>
        <taxon>Microlunatus</taxon>
    </lineage>
</organism>
<dbReference type="InterPro" id="IPR020568">
    <property type="entry name" value="Ribosomal_Su5_D2-typ_SF"/>
</dbReference>
<dbReference type="EMBL" id="BAAAYX010000004">
    <property type="protein sequence ID" value="GAA3700187.1"/>
    <property type="molecule type" value="Genomic_DNA"/>
</dbReference>
<dbReference type="SUPFAM" id="SSF50447">
    <property type="entry name" value="Translation proteins"/>
    <property type="match status" value="1"/>
</dbReference>
<dbReference type="InterPro" id="IPR000795">
    <property type="entry name" value="T_Tr_GTP-bd_dom"/>
</dbReference>
<dbReference type="PRINTS" id="PR00315">
    <property type="entry name" value="ELONGATNFCT"/>
</dbReference>
<evidence type="ECO:0000256" key="1">
    <source>
        <dbReference type="ARBA" id="ARBA00022741"/>
    </source>
</evidence>
<dbReference type="InterPro" id="IPR005517">
    <property type="entry name" value="Transl_elong_EFG/EF2_IV"/>
</dbReference>
<dbReference type="Pfam" id="PF03764">
    <property type="entry name" value="EFG_IV"/>
    <property type="match status" value="1"/>
</dbReference>
<dbReference type="Gene3D" id="3.30.230.10">
    <property type="match status" value="1"/>
</dbReference>
<dbReference type="InterPro" id="IPR014721">
    <property type="entry name" value="Ribsml_uS5_D2-typ_fold_subgr"/>
</dbReference>
<dbReference type="InterPro" id="IPR027417">
    <property type="entry name" value="P-loop_NTPase"/>
</dbReference>
<dbReference type="InterPro" id="IPR009000">
    <property type="entry name" value="Transl_B-barrel_sf"/>
</dbReference>
<dbReference type="Proteomes" id="UP001500051">
    <property type="component" value="Unassembled WGS sequence"/>
</dbReference>
<evidence type="ECO:0000256" key="2">
    <source>
        <dbReference type="ARBA" id="ARBA00022917"/>
    </source>
</evidence>
<gene>
    <name evidence="6" type="ORF">GCM10022204_16110</name>
</gene>
<keyword evidence="2" id="KW-0648">Protein biosynthesis</keyword>
<dbReference type="Gene3D" id="2.40.30.10">
    <property type="entry name" value="Translation factors"/>
    <property type="match status" value="1"/>
</dbReference>
<feature type="domain" description="Tr-type G" evidence="5">
    <location>
        <begin position="1"/>
        <end position="247"/>
    </location>
</feature>
<dbReference type="InterPro" id="IPR031157">
    <property type="entry name" value="G_TR_CS"/>
</dbReference>
<protein>
    <submittedName>
        <fullName evidence="6">TetM/TetW/TetO/TetS family tetracycline resistance ribosomal protection protein</fullName>
    </submittedName>
</protein>
<dbReference type="SUPFAM" id="SSF54211">
    <property type="entry name" value="Ribosomal protein S5 domain 2-like"/>
    <property type="match status" value="1"/>
</dbReference>
<keyword evidence="3" id="KW-0342">GTP-binding</keyword>
<dbReference type="PANTHER" id="PTHR43261">
    <property type="entry name" value="TRANSLATION ELONGATION FACTOR G-RELATED"/>
    <property type="match status" value="1"/>
</dbReference>
<dbReference type="PROSITE" id="PS00301">
    <property type="entry name" value="G_TR_1"/>
    <property type="match status" value="1"/>
</dbReference>
<name>A0ABP7D6Q9_9ACTN</name>
<dbReference type="InterPro" id="IPR005225">
    <property type="entry name" value="Small_GTP-bd"/>
</dbReference>
<dbReference type="Pfam" id="PF00679">
    <property type="entry name" value="EFG_C"/>
    <property type="match status" value="1"/>
</dbReference>
<evidence type="ECO:0000259" key="5">
    <source>
        <dbReference type="PROSITE" id="PS51722"/>
    </source>
</evidence>
<evidence type="ECO:0000256" key="4">
    <source>
        <dbReference type="SAM" id="MobiDB-lite"/>
    </source>
</evidence>
<dbReference type="NCBIfam" id="TIGR00231">
    <property type="entry name" value="small_GTP"/>
    <property type="match status" value="1"/>
</dbReference>
<feature type="region of interest" description="Disordered" evidence="4">
    <location>
        <begin position="288"/>
        <end position="307"/>
    </location>
</feature>
<dbReference type="PANTHER" id="PTHR43261:SF1">
    <property type="entry name" value="RIBOSOME-RELEASING FACTOR 2, MITOCHONDRIAL"/>
    <property type="match status" value="1"/>
</dbReference>
<dbReference type="SMART" id="SM00889">
    <property type="entry name" value="EFG_IV"/>
    <property type="match status" value="1"/>
</dbReference>
<comment type="caution">
    <text evidence="6">The sequence shown here is derived from an EMBL/GenBank/DDBJ whole genome shotgun (WGS) entry which is preliminary data.</text>
</comment>
<dbReference type="PRINTS" id="PR01037">
    <property type="entry name" value="TCRTETOQM"/>
</dbReference>
<dbReference type="SUPFAM" id="SSF52540">
    <property type="entry name" value="P-loop containing nucleoside triphosphate hydrolases"/>
    <property type="match status" value="1"/>
</dbReference>
<keyword evidence="1" id="KW-0547">Nucleotide-binding</keyword>
<evidence type="ECO:0000313" key="7">
    <source>
        <dbReference type="Proteomes" id="UP001500051"/>
    </source>
</evidence>
<accession>A0ABP7D6Q9</accession>
<dbReference type="Gene3D" id="3.40.50.300">
    <property type="entry name" value="P-loop containing nucleotide triphosphate hydrolases"/>
    <property type="match status" value="1"/>
</dbReference>
<dbReference type="PROSITE" id="PS51722">
    <property type="entry name" value="G_TR_2"/>
    <property type="match status" value="1"/>
</dbReference>
<dbReference type="SUPFAM" id="SSF54980">
    <property type="entry name" value="EF-G C-terminal domain-like"/>
    <property type="match status" value="2"/>
</dbReference>
<reference evidence="7" key="1">
    <citation type="journal article" date="2019" name="Int. J. Syst. Evol. Microbiol.">
        <title>The Global Catalogue of Microorganisms (GCM) 10K type strain sequencing project: providing services to taxonomists for standard genome sequencing and annotation.</title>
        <authorList>
            <consortium name="The Broad Institute Genomics Platform"/>
            <consortium name="The Broad Institute Genome Sequencing Center for Infectious Disease"/>
            <person name="Wu L."/>
            <person name="Ma J."/>
        </authorList>
    </citation>
    <scope>NUCLEOTIDE SEQUENCE [LARGE SCALE GENOMIC DNA]</scope>
    <source>
        <strain evidence="7">JCM 16548</strain>
    </source>
</reference>
<keyword evidence="7" id="KW-1185">Reference proteome</keyword>
<dbReference type="Pfam" id="PF00009">
    <property type="entry name" value="GTP_EFTU"/>
    <property type="match status" value="1"/>
</dbReference>
<evidence type="ECO:0000256" key="3">
    <source>
        <dbReference type="ARBA" id="ARBA00023134"/>
    </source>
</evidence>
<proteinExistence type="predicted"/>